<dbReference type="KEGG" id="xba:C7S18_20660"/>
<feature type="signal peptide" evidence="2">
    <location>
        <begin position="1"/>
        <end position="28"/>
    </location>
</feature>
<feature type="chain" id="PRO_5015133255" description="Lipoprotein" evidence="2">
    <location>
        <begin position="29"/>
        <end position="252"/>
    </location>
</feature>
<evidence type="ECO:0000313" key="3">
    <source>
        <dbReference type="EMBL" id="AVP99432.1"/>
    </source>
</evidence>
<reference evidence="3 4" key="1">
    <citation type="submission" date="2018-03" db="EMBL/GenBank/DDBJ databases">
        <title>Ahniella affigens gen. nov., sp. nov., a gammaproteobacterium isolated from sandy soil near a stream.</title>
        <authorList>
            <person name="Ko Y."/>
            <person name="Kim J.-H."/>
        </authorList>
    </citation>
    <scope>NUCLEOTIDE SEQUENCE [LARGE SCALE GENOMIC DNA]</scope>
    <source>
        <strain evidence="3 4">D13</strain>
    </source>
</reference>
<organism evidence="3 4">
    <name type="scientific">Ahniella affigens</name>
    <dbReference type="NCBI Taxonomy" id="2021234"/>
    <lineage>
        <taxon>Bacteria</taxon>
        <taxon>Pseudomonadati</taxon>
        <taxon>Pseudomonadota</taxon>
        <taxon>Gammaproteobacteria</taxon>
        <taxon>Lysobacterales</taxon>
        <taxon>Rhodanobacteraceae</taxon>
        <taxon>Ahniella</taxon>
    </lineage>
</organism>
<dbReference type="EMBL" id="CP027860">
    <property type="protein sequence ID" value="AVP99432.1"/>
    <property type="molecule type" value="Genomic_DNA"/>
</dbReference>
<evidence type="ECO:0000256" key="2">
    <source>
        <dbReference type="SAM" id="SignalP"/>
    </source>
</evidence>
<evidence type="ECO:0000256" key="1">
    <source>
        <dbReference type="SAM" id="MobiDB-lite"/>
    </source>
</evidence>
<keyword evidence="2" id="KW-0732">Signal</keyword>
<feature type="region of interest" description="Disordered" evidence="1">
    <location>
        <begin position="230"/>
        <end position="252"/>
    </location>
</feature>
<dbReference type="AlphaFoldDB" id="A0A2P1PX67"/>
<gene>
    <name evidence="3" type="ORF">C7S18_20660</name>
</gene>
<accession>A0A2P1PX67</accession>
<evidence type="ECO:0000313" key="4">
    <source>
        <dbReference type="Proteomes" id="UP000241074"/>
    </source>
</evidence>
<evidence type="ECO:0008006" key="5">
    <source>
        <dbReference type="Google" id="ProtNLM"/>
    </source>
</evidence>
<reference evidence="3 4" key="2">
    <citation type="submission" date="2018-03" db="EMBL/GenBank/DDBJ databases">
        <authorList>
            <person name="Keele B.F."/>
        </authorList>
    </citation>
    <scope>NUCLEOTIDE SEQUENCE [LARGE SCALE GENOMIC DNA]</scope>
    <source>
        <strain evidence="3 4">D13</strain>
    </source>
</reference>
<dbReference type="Proteomes" id="UP000241074">
    <property type="component" value="Chromosome"/>
</dbReference>
<name>A0A2P1PX67_9GAMM</name>
<dbReference type="RefSeq" id="WP_106893350.1">
    <property type="nucleotide sequence ID" value="NZ_CP027860.1"/>
</dbReference>
<sequence length="252" mass="28007">MTVTTRVATLLIALAILTACGQDVSVQAANDPNAPAAPSTAGIPSDADVLAEMKNRIRDADSIELSREGKGEVVWSRRDLTWYYQRGYIVRRAANIEGFPDAKLEVGGLSLWVFDGNGWRYQRDLVTWNTYDGIADPDQNELIALLQNAQLNYMPVGLGSKPQNIRIAETPNFEWHNGTSVSFNYVVDAAQIDWPGQKLNQATVTLRTRVYRDTIDSPWRDPLTPEQIDAVVHSSEPKTPAELSEYSRQAAM</sequence>
<keyword evidence="4" id="KW-1185">Reference proteome</keyword>
<protein>
    <recommendedName>
        <fullName evidence="5">Lipoprotein</fullName>
    </recommendedName>
</protein>
<dbReference type="PROSITE" id="PS51257">
    <property type="entry name" value="PROKAR_LIPOPROTEIN"/>
    <property type="match status" value="1"/>
</dbReference>
<proteinExistence type="predicted"/>